<evidence type="ECO:0000313" key="6">
    <source>
        <dbReference type="EMBL" id="MET3616902.1"/>
    </source>
</evidence>
<gene>
    <name evidence="4" type="primary">accD</name>
    <name evidence="6" type="ORF">ABID14_000527</name>
</gene>
<comment type="function">
    <text evidence="4">Component of the acetyl coenzyme A carboxylase (ACC) complex. Biotin carboxylase (BC) catalyzes the carboxylation of biotin on its carrier protein (BCCP) and then the CO(2) group is transferred by the transcarboxylase to acetyl-CoA to form malonyl-CoA.</text>
</comment>
<sequence>MVLGLNRRRNLLETIKRFGKFDKTKKLKDKKDFVYCKKCDKYLRKNKLSDTYYICPSCDNHLPISGKERIDLLLDKGYELINFKSKLNNPIKFPDYENIRLINSKNGLKEAVTIAKGTVFGENLLVAALERDYLMGTLGTYVGEELSSLFEYATVEKLPVLVFSVSGGARMQEGMFSLMQMAKVTAAISKFKSQENLYISVMTNPTMGGVSASFAALGDFNIAEPGALIGFAGPRVITETLHEDLPKDFQKAEKLLELGFIDVIVRRDEQKEFIAKVIKLSRGNYGCL</sequence>
<comment type="pathway">
    <text evidence="4">Lipid metabolism; malonyl-CoA biosynthesis; malonyl-CoA from acetyl-CoA: step 1/1.</text>
</comment>
<feature type="zinc finger region" description="C4-type" evidence="4">
    <location>
        <begin position="36"/>
        <end position="58"/>
    </location>
</feature>
<keyword evidence="4" id="KW-0547">Nucleotide-binding</keyword>
<dbReference type="GO" id="GO:0003989">
    <property type="term" value="F:acetyl-CoA carboxylase activity"/>
    <property type="evidence" value="ECO:0007669"/>
    <property type="project" value="UniProtKB-EC"/>
</dbReference>
<feature type="binding site" evidence="4">
    <location>
        <position position="58"/>
    </location>
    <ligand>
        <name>Zn(2+)</name>
        <dbReference type="ChEBI" id="CHEBI:29105"/>
    </ligand>
</feature>
<dbReference type="Pfam" id="PF01039">
    <property type="entry name" value="Carboxyl_trans"/>
    <property type="match status" value="1"/>
</dbReference>
<keyword evidence="7" id="KW-1185">Reference proteome</keyword>
<dbReference type="RefSeq" id="WP_354366915.1">
    <property type="nucleotide sequence ID" value="NZ_JBEPMA010000002.1"/>
</dbReference>
<dbReference type="EMBL" id="JBEPMA010000002">
    <property type="protein sequence ID" value="MET3616902.1"/>
    <property type="molecule type" value="Genomic_DNA"/>
</dbReference>
<comment type="cofactor">
    <cofactor evidence="4">
        <name>Zn(2+)</name>
        <dbReference type="ChEBI" id="CHEBI:29105"/>
    </cofactor>
    <text evidence="4">Binds 1 zinc ion per subunit.</text>
</comment>
<dbReference type="InterPro" id="IPR029045">
    <property type="entry name" value="ClpP/crotonase-like_dom_sf"/>
</dbReference>
<comment type="subcellular location">
    <subcellularLocation>
        <location evidence="4">Cytoplasm</location>
    </subcellularLocation>
</comment>
<keyword evidence="2 4" id="KW-0808">Transferase</keyword>
<evidence type="ECO:0000313" key="7">
    <source>
        <dbReference type="Proteomes" id="UP001549162"/>
    </source>
</evidence>
<feature type="binding site" evidence="4">
    <location>
        <position position="39"/>
    </location>
    <ligand>
        <name>Zn(2+)</name>
        <dbReference type="ChEBI" id="CHEBI:29105"/>
    </ligand>
</feature>
<comment type="catalytic activity">
    <reaction evidence="4">
        <text>N(6)-carboxybiotinyl-L-lysyl-[protein] + acetyl-CoA = N(6)-biotinyl-L-lysyl-[protein] + malonyl-CoA</text>
        <dbReference type="Rhea" id="RHEA:54728"/>
        <dbReference type="Rhea" id="RHEA-COMP:10505"/>
        <dbReference type="Rhea" id="RHEA-COMP:10506"/>
        <dbReference type="ChEBI" id="CHEBI:57288"/>
        <dbReference type="ChEBI" id="CHEBI:57384"/>
        <dbReference type="ChEBI" id="CHEBI:83144"/>
        <dbReference type="ChEBI" id="CHEBI:83145"/>
        <dbReference type="EC" id="2.1.3.15"/>
    </reaction>
</comment>
<dbReference type="PROSITE" id="PS50980">
    <property type="entry name" value="COA_CT_NTER"/>
    <property type="match status" value="1"/>
</dbReference>
<protein>
    <recommendedName>
        <fullName evidence="4">Acetyl-coenzyme A carboxylase carboxyl transferase subunit beta</fullName>
        <shortName evidence="4">ACCase subunit beta</shortName>
        <shortName evidence="4">Acetyl-CoA carboxylase carboxyltransferase subunit beta</shortName>
        <ecNumber evidence="4">2.1.3.15</ecNumber>
    </recommendedName>
</protein>
<dbReference type="InterPro" id="IPR011762">
    <property type="entry name" value="COA_CT_N"/>
</dbReference>
<dbReference type="GO" id="GO:0016740">
    <property type="term" value="F:transferase activity"/>
    <property type="evidence" value="ECO:0007669"/>
    <property type="project" value="UniProtKB-KW"/>
</dbReference>
<dbReference type="HAMAP" id="MF_01395">
    <property type="entry name" value="AcetylCoA_CT_beta"/>
    <property type="match status" value="1"/>
</dbReference>
<name>A0ABV2J7Z9_9FIRM</name>
<dbReference type="PRINTS" id="PR01070">
    <property type="entry name" value="ACCCTRFRASEB"/>
</dbReference>
<dbReference type="PANTHER" id="PTHR42995">
    <property type="entry name" value="ACETYL-COENZYME A CARBOXYLASE CARBOXYL TRANSFERASE SUBUNIT BETA, CHLOROPLASTIC"/>
    <property type="match status" value="1"/>
</dbReference>
<dbReference type="PANTHER" id="PTHR42995:SF5">
    <property type="entry name" value="ACETYL-COENZYME A CARBOXYLASE CARBOXYL TRANSFERASE SUBUNIT BETA, CHLOROPLASTIC"/>
    <property type="match status" value="1"/>
</dbReference>
<comment type="similarity">
    <text evidence="4">Belongs to the AccD/PCCB family.</text>
</comment>
<dbReference type="SUPFAM" id="SSF52096">
    <property type="entry name" value="ClpP/crotonase"/>
    <property type="match status" value="1"/>
</dbReference>
<evidence type="ECO:0000256" key="1">
    <source>
        <dbReference type="ARBA" id="ARBA00022516"/>
    </source>
</evidence>
<accession>A0ABV2J7Z9</accession>
<keyword evidence="4" id="KW-0275">Fatty acid biosynthesis</keyword>
<keyword evidence="4" id="KW-0963">Cytoplasm</keyword>
<keyword evidence="4" id="KW-0479">Metal-binding</keyword>
<evidence type="ECO:0000256" key="2">
    <source>
        <dbReference type="ARBA" id="ARBA00022679"/>
    </source>
</evidence>
<organism evidence="6 7">
    <name type="scientific">Peptoniphilus olsenii</name>
    <dbReference type="NCBI Taxonomy" id="411570"/>
    <lineage>
        <taxon>Bacteria</taxon>
        <taxon>Bacillati</taxon>
        <taxon>Bacillota</taxon>
        <taxon>Tissierellia</taxon>
        <taxon>Tissierellales</taxon>
        <taxon>Peptoniphilaceae</taxon>
        <taxon>Peptoniphilus</taxon>
    </lineage>
</organism>
<dbReference type="EC" id="2.1.3.15" evidence="4"/>
<dbReference type="Proteomes" id="UP001549162">
    <property type="component" value="Unassembled WGS sequence"/>
</dbReference>
<dbReference type="InterPro" id="IPR034733">
    <property type="entry name" value="AcCoA_carboxyl_beta"/>
</dbReference>
<feature type="domain" description="CoA carboxyltransferase N-terminal" evidence="5">
    <location>
        <begin position="32"/>
        <end position="288"/>
    </location>
</feature>
<feature type="binding site" evidence="4">
    <location>
        <position position="55"/>
    </location>
    <ligand>
        <name>Zn(2+)</name>
        <dbReference type="ChEBI" id="CHEBI:29105"/>
    </ligand>
</feature>
<dbReference type="Gene3D" id="3.90.226.10">
    <property type="entry name" value="2-enoyl-CoA Hydratase, Chain A, domain 1"/>
    <property type="match status" value="1"/>
</dbReference>
<keyword evidence="4" id="KW-0862">Zinc</keyword>
<comment type="caution">
    <text evidence="6">The sequence shown here is derived from an EMBL/GenBank/DDBJ whole genome shotgun (WGS) entry which is preliminary data.</text>
</comment>
<comment type="subunit">
    <text evidence="4">Acetyl-CoA carboxylase is a heterohexamer composed of biotin carboxyl carrier protein (AccB), biotin carboxylase (AccC) and two subunits each of ACCase subunit alpha (AccA) and ACCase subunit beta (AccD).</text>
</comment>
<evidence type="ECO:0000256" key="3">
    <source>
        <dbReference type="ARBA" id="ARBA00023098"/>
    </source>
</evidence>
<keyword evidence="6" id="KW-0436">Ligase</keyword>
<dbReference type="InterPro" id="IPR000438">
    <property type="entry name" value="Acetyl_CoA_COase_Trfase_b_su"/>
</dbReference>
<evidence type="ECO:0000256" key="4">
    <source>
        <dbReference type="HAMAP-Rule" id="MF_01395"/>
    </source>
</evidence>
<feature type="binding site" evidence="4">
    <location>
        <position position="36"/>
    </location>
    <ligand>
        <name>Zn(2+)</name>
        <dbReference type="ChEBI" id="CHEBI:29105"/>
    </ligand>
</feature>
<reference evidence="6 7" key="1">
    <citation type="submission" date="2024-06" db="EMBL/GenBank/DDBJ databases">
        <title>Genomic Encyclopedia of Type Strains, Phase IV (KMG-IV): sequencing the most valuable type-strain genomes for metagenomic binning, comparative biology and taxonomic classification.</title>
        <authorList>
            <person name="Goeker M."/>
        </authorList>
    </citation>
    <scope>NUCLEOTIDE SEQUENCE [LARGE SCALE GENOMIC DNA]</scope>
    <source>
        <strain evidence="6 7">DSM 21460</strain>
    </source>
</reference>
<keyword evidence="4" id="KW-0863">Zinc-finger</keyword>
<proteinExistence type="inferred from homology"/>
<evidence type="ECO:0000259" key="5">
    <source>
        <dbReference type="PROSITE" id="PS50980"/>
    </source>
</evidence>
<keyword evidence="1 4" id="KW-0444">Lipid biosynthesis</keyword>
<keyword evidence="4" id="KW-0067">ATP-binding</keyword>
<keyword evidence="4" id="KW-0276">Fatty acid metabolism</keyword>
<keyword evidence="3 4" id="KW-0443">Lipid metabolism</keyword>